<comment type="caution">
    <text evidence="4">The sequence shown here is derived from an EMBL/GenBank/DDBJ whole genome shotgun (WGS) entry which is preliminary data.</text>
</comment>
<dbReference type="Proteomes" id="UP000309174">
    <property type="component" value="Unassembled WGS sequence"/>
</dbReference>
<proteinExistence type="predicted"/>
<keyword evidence="5" id="KW-1185">Reference proteome</keyword>
<dbReference type="Pfam" id="PF20059">
    <property type="entry name" value="DUF6458"/>
    <property type="match status" value="1"/>
</dbReference>
<accession>A0A5C4J4G9</accession>
<feature type="region of interest" description="Disordered" evidence="1">
    <location>
        <begin position="59"/>
        <end position="81"/>
    </location>
</feature>
<evidence type="ECO:0000259" key="3">
    <source>
        <dbReference type="Pfam" id="PF20059"/>
    </source>
</evidence>
<feature type="domain" description="DUF6458" evidence="3">
    <location>
        <begin position="1"/>
        <end position="57"/>
    </location>
</feature>
<protein>
    <recommendedName>
        <fullName evidence="3">DUF6458 domain-containing protein</fullName>
    </recommendedName>
</protein>
<feature type="transmembrane region" description="Helical" evidence="2">
    <location>
        <begin position="29"/>
        <end position="52"/>
    </location>
</feature>
<dbReference type="EMBL" id="VCKW01000287">
    <property type="protein sequence ID" value="TMQ90479.1"/>
    <property type="molecule type" value="Genomic_DNA"/>
</dbReference>
<sequence length="81" mass="9010">MGLGVSVFTITLGLILKFAIKPDAMTDPVDIHIIGVILIIVGGATFLLQLLMMSRMQQRGPRFPSKQRDERMYDGDNPPRP</sequence>
<keyword evidence="2" id="KW-0812">Transmembrane</keyword>
<evidence type="ECO:0000256" key="2">
    <source>
        <dbReference type="SAM" id="Phobius"/>
    </source>
</evidence>
<evidence type="ECO:0000256" key="1">
    <source>
        <dbReference type="SAM" id="MobiDB-lite"/>
    </source>
</evidence>
<dbReference type="InterPro" id="IPR045597">
    <property type="entry name" value="DUF6458"/>
</dbReference>
<gene>
    <name evidence="4" type="ORF">ETD83_35250</name>
</gene>
<keyword evidence="2" id="KW-1133">Transmembrane helix</keyword>
<evidence type="ECO:0000313" key="5">
    <source>
        <dbReference type="Proteomes" id="UP000309174"/>
    </source>
</evidence>
<keyword evidence="2" id="KW-0472">Membrane</keyword>
<organism evidence="4 5">
    <name type="scientific">Actinomadura soli</name>
    <dbReference type="NCBI Taxonomy" id="2508997"/>
    <lineage>
        <taxon>Bacteria</taxon>
        <taxon>Bacillati</taxon>
        <taxon>Actinomycetota</taxon>
        <taxon>Actinomycetes</taxon>
        <taxon>Streptosporangiales</taxon>
        <taxon>Thermomonosporaceae</taxon>
        <taxon>Actinomadura</taxon>
    </lineage>
</organism>
<evidence type="ECO:0000313" key="4">
    <source>
        <dbReference type="EMBL" id="TMQ90479.1"/>
    </source>
</evidence>
<reference evidence="4 5" key="1">
    <citation type="submission" date="2019-05" db="EMBL/GenBank/DDBJ databases">
        <title>Draft genome sequence of Actinomadura sp. 14C53.</title>
        <authorList>
            <person name="Saricaoglu S."/>
            <person name="Isik K."/>
        </authorList>
    </citation>
    <scope>NUCLEOTIDE SEQUENCE [LARGE SCALE GENOMIC DNA]</scope>
    <source>
        <strain evidence="4 5">14C53</strain>
    </source>
</reference>
<name>A0A5C4J4G9_9ACTN</name>
<feature type="compositionally biased region" description="Basic and acidic residues" evidence="1">
    <location>
        <begin position="66"/>
        <end position="81"/>
    </location>
</feature>
<dbReference type="AlphaFoldDB" id="A0A5C4J4G9"/>